<feature type="transmembrane region" description="Helical" evidence="5">
    <location>
        <begin position="93"/>
        <end position="123"/>
    </location>
</feature>
<name>A0ABY5NHP8_9MICO</name>
<keyword evidence="3 5" id="KW-1133">Transmembrane helix</keyword>
<dbReference type="InterPro" id="IPR036259">
    <property type="entry name" value="MFS_trans_sf"/>
</dbReference>
<evidence type="ECO:0000256" key="4">
    <source>
        <dbReference type="ARBA" id="ARBA00023136"/>
    </source>
</evidence>
<dbReference type="PROSITE" id="PS50850">
    <property type="entry name" value="MFS"/>
    <property type="match status" value="1"/>
</dbReference>
<evidence type="ECO:0000313" key="8">
    <source>
        <dbReference type="Proteomes" id="UP001054811"/>
    </source>
</evidence>
<feature type="transmembrane region" description="Helical" evidence="5">
    <location>
        <begin position="33"/>
        <end position="56"/>
    </location>
</feature>
<comment type="subcellular location">
    <subcellularLocation>
        <location evidence="1">Cell membrane</location>
        <topology evidence="1">Multi-pass membrane protein</topology>
    </subcellularLocation>
</comment>
<dbReference type="InterPro" id="IPR011701">
    <property type="entry name" value="MFS"/>
</dbReference>
<dbReference type="SUPFAM" id="SSF103473">
    <property type="entry name" value="MFS general substrate transporter"/>
    <property type="match status" value="1"/>
</dbReference>
<dbReference type="InterPro" id="IPR020846">
    <property type="entry name" value="MFS_dom"/>
</dbReference>
<feature type="domain" description="Major facilitator superfamily (MFS) profile" evidence="6">
    <location>
        <begin position="1"/>
        <end position="181"/>
    </location>
</feature>
<keyword evidence="4 5" id="KW-0472">Membrane</keyword>
<feature type="transmembrane region" description="Helical" evidence="5">
    <location>
        <begin position="68"/>
        <end position="87"/>
    </location>
</feature>
<evidence type="ECO:0000256" key="3">
    <source>
        <dbReference type="ARBA" id="ARBA00022989"/>
    </source>
</evidence>
<evidence type="ECO:0000256" key="1">
    <source>
        <dbReference type="ARBA" id="ARBA00004651"/>
    </source>
</evidence>
<dbReference type="InterPro" id="IPR052528">
    <property type="entry name" value="Sugar_transport-like"/>
</dbReference>
<dbReference type="Proteomes" id="UP001054811">
    <property type="component" value="Chromosome"/>
</dbReference>
<dbReference type="PANTHER" id="PTHR23526">
    <property type="entry name" value="INTEGRAL MEMBRANE TRANSPORT PROTEIN-RELATED"/>
    <property type="match status" value="1"/>
</dbReference>
<protein>
    <submittedName>
        <fullName evidence="7">MFS transporter</fullName>
    </submittedName>
</protein>
<feature type="transmembrane region" description="Helical" evidence="5">
    <location>
        <begin position="144"/>
        <end position="172"/>
    </location>
</feature>
<keyword evidence="8" id="KW-1185">Reference proteome</keyword>
<reference evidence="7" key="1">
    <citation type="submission" date="2022-01" db="EMBL/GenBank/DDBJ databases">
        <title>Microbacterium eymi and Microbacterium rhizovicinus sp. nov., isolated from the rhizospheric soil of Elymus tsukushiensis, a plant native to the Dokdo Islands, Republic of Korea.</title>
        <authorList>
            <person name="Hwang Y.J."/>
        </authorList>
    </citation>
    <scope>NUCLEOTIDE SEQUENCE</scope>
    <source>
        <strain evidence="7">KUDC0405</strain>
    </source>
</reference>
<evidence type="ECO:0000259" key="6">
    <source>
        <dbReference type="PROSITE" id="PS50850"/>
    </source>
</evidence>
<organism evidence="7 8">
    <name type="scientific">Microbacterium elymi</name>
    <dbReference type="NCBI Taxonomy" id="2909587"/>
    <lineage>
        <taxon>Bacteria</taxon>
        <taxon>Bacillati</taxon>
        <taxon>Actinomycetota</taxon>
        <taxon>Actinomycetes</taxon>
        <taxon>Micrococcales</taxon>
        <taxon>Microbacteriaceae</taxon>
        <taxon>Microbacterium</taxon>
    </lineage>
</organism>
<dbReference type="Gene3D" id="1.20.1250.20">
    <property type="entry name" value="MFS general substrate transporter like domains"/>
    <property type="match status" value="1"/>
</dbReference>
<dbReference type="PANTHER" id="PTHR23526:SF4">
    <property type="entry name" value="INTEGRAL MEMBRANE TRANSPORT PROTEIN"/>
    <property type="match status" value="1"/>
</dbReference>
<evidence type="ECO:0000256" key="5">
    <source>
        <dbReference type="SAM" id="Phobius"/>
    </source>
</evidence>
<feature type="transmembrane region" description="Helical" evidence="5">
    <location>
        <begin position="7"/>
        <end position="27"/>
    </location>
</feature>
<keyword evidence="2 5" id="KW-0812">Transmembrane</keyword>
<accession>A0ABY5NHP8</accession>
<proteinExistence type="predicted"/>
<evidence type="ECO:0000256" key="2">
    <source>
        <dbReference type="ARBA" id="ARBA00022692"/>
    </source>
</evidence>
<evidence type="ECO:0000313" key="7">
    <source>
        <dbReference type="EMBL" id="UUT34673.1"/>
    </source>
</evidence>
<gene>
    <name evidence="7" type="ORF">L2X98_29775</name>
</gene>
<dbReference type="EMBL" id="CP091139">
    <property type="protein sequence ID" value="UUT34673.1"/>
    <property type="molecule type" value="Genomic_DNA"/>
</dbReference>
<dbReference type="RefSeq" id="WP_259611199.1">
    <property type="nucleotide sequence ID" value="NZ_CP091139.2"/>
</dbReference>
<dbReference type="Pfam" id="PF07690">
    <property type="entry name" value="MFS_1"/>
    <property type="match status" value="1"/>
</dbReference>
<sequence length="190" mass="19267">MPNVARYMMVSATVLTSVDILTAYLPVLGSSVGIAPVMIGGMLAVRGVSSTLSRLAARRLARRFSQSALIVASVLGTALCLVAITVFPAPVSMFVALAVGGFFLGIGQPLTMTAVAVSLPAPARSSGLALRLLGNRVAQTATPLIAGAITAVFGIASVFIVQVLGLAVSAAWELGARRRSAADSGENQTG</sequence>